<organism evidence="5 6">
    <name type="scientific">Helianthus annuus</name>
    <name type="common">Common sunflower</name>
    <dbReference type="NCBI Taxonomy" id="4232"/>
    <lineage>
        <taxon>Eukaryota</taxon>
        <taxon>Viridiplantae</taxon>
        <taxon>Streptophyta</taxon>
        <taxon>Embryophyta</taxon>
        <taxon>Tracheophyta</taxon>
        <taxon>Spermatophyta</taxon>
        <taxon>Magnoliopsida</taxon>
        <taxon>eudicotyledons</taxon>
        <taxon>Gunneridae</taxon>
        <taxon>Pentapetalae</taxon>
        <taxon>asterids</taxon>
        <taxon>campanulids</taxon>
        <taxon>Asterales</taxon>
        <taxon>Asteraceae</taxon>
        <taxon>Asteroideae</taxon>
        <taxon>Heliantheae alliance</taxon>
        <taxon>Heliantheae</taxon>
        <taxon>Helianthus</taxon>
    </lineage>
</organism>
<feature type="compositionally biased region" description="Low complexity" evidence="3">
    <location>
        <begin position="9"/>
        <end position="18"/>
    </location>
</feature>
<evidence type="ECO:0000256" key="3">
    <source>
        <dbReference type="SAM" id="MobiDB-lite"/>
    </source>
</evidence>
<dbReference type="Gramene" id="mRNA:HanXRQr2_Chr03g0098561">
    <property type="protein sequence ID" value="mRNA:HanXRQr2_Chr03g0098561"/>
    <property type="gene ID" value="HanXRQr2_Chr03g0098561"/>
</dbReference>
<feature type="region of interest" description="Disordered" evidence="3">
    <location>
        <begin position="1"/>
        <end position="110"/>
    </location>
</feature>
<protein>
    <submittedName>
        <fullName evidence="5">Uncharacterized protein</fullName>
    </submittedName>
</protein>
<dbReference type="AlphaFoldDB" id="A0A251V5K2"/>
<gene>
    <name evidence="5" type="ORF">HannXRQ_Chr03g0065681</name>
    <name evidence="4" type="ORF">HanXRQr2_Chr03g0098561</name>
</gene>
<sequence>MANSKQGRPLLLLPSSSSTHFMNPNLPPSLLTIKSTDMQLKPDDPLPPPPPAETATTFNHQLKSKTTSSLMRIIQEEECNSSSSSSIGNNSDDDEINHNDDDGDAQSPYRYDPKISTGSLDHAIQALEKALPIRRGISTFYDGKSKSFTCLANMWRSSTPSINDIAKPENAFNRKRRNLLASTLLSHKNKNRAFQLSNINTGRISKKPKTATFHFASEREDTNIQNPNLSSMRSFSMVNLHQCRFGLKSTEIENR</sequence>
<keyword evidence="2" id="KW-0539">Nucleus</keyword>
<keyword evidence="6" id="KW-1185">Reference proteome</keyword>
<dbReference type="EMBL" id="MNCJ02000318">
    <property type="protein sequence ID" value="KAF5813456.1"/>
    <property type="molecule type" value="Genomic_DNA"/>
</dbReference>
<proteinExistence type="predicted"/>
<name>A0A251V5K2_HELAN</name>
<feature type="compositionally biased region" description="Low complexity" evidence="3">
    <location>
        <begin position="80"/>
        <end position="90"/>
    </location>
</feature>
<dbReference type="OrthoDB" id="691484at2759"/>
<dbReference type="OMA" id="MANSKQG"/>
<dbReference type="InParanoid" id="A0A251V5K2"/>
<dbReference type="PANTHER" id="PTHR33172:SF94">
    <property type="match status" value="1"/>
</dbReference>
<feature type="compositionally biased region" description="Polar residues" evidence="3">
    <location>
        <begin position="54"/>
        <end position="70"/>
    </location>
</feature>
<dbReference type="STRING" id="4232.A0A251V5K2"/>
<dbReference type="PANTHER" id="PTHR33172">
    <property type="entry name" value="OS08G0516900 PROTEIN"/>
    <property type="match status" value="1"/>
</dbReference>
<accession>A0A251V5K2</accession>
<comment type="subcellular location">
    <subcellularLocation>
        <location evidence="1">Nucleus</location>
    </subcellularLocation>
</comment>
<dbReference type="GO" id="GO:0006950">
    <property type="term" value="P:response to stress"/>
    <property type="evidence" value="ECO:0007669"/>
    <property type="project" value="UniProtKB-ARBA"/>
</dbReference>
<reference evidence="5" key="2">
    <citation type="submission" date="2017-02" db="EMBL/GenBank/DDBJ databases">
        <title>Sunflower complete genome.</title>
        <authorList>
            <person name="Langlade N."/>
            <person name="Munos S."/>
        </authorList>
    </citation>
    <scope>NUCLEOTIDE SEQUENCE [LARGE SCALE GENOMIC DNA]</scope>
    <source>
        <tissue evidence="5">Leaves</tissue>
    </source>
</reference>
<dbReference type="GO" id="GO:0005634">
    <property type="term" value="C:nucleus"/>
    <property type="evidence" value="ECO:0007669"/>
    <property type="project" value="UniProtKB-SubCell"/>
</dbReference>
<evidence type="ECO:0000313" key="6">
    <source>
        <dbReference type="Proteomes" id="UP000215914"/>
    </source>
</evidence>
<dbReference type="EMBL" id="CM007892">
    <property type="protein sequence ID" value="OTG30543.1"/>
    <property type="molecule type" value="Genomic_DNA"/>
</dbReference>
<evidence type="ECO:0000313" key="4">
    <source>
        <dbReference type="EMBL" id="KAF5813456.1"/>
    </source>
</evidence>
<evidence type="ECO:0000256" key="1">
    <source>
        <dbReference type="ARBA" id="ARBA00004123"/>
    </source>
</evidence>
<reference evidence="4 6" key="1">
    <citation type="journal article" date="2017" name="Nature">
        <title>The sunflower genome provides insights into oil metabolism, flowering and Asterid evolution.</title>
        <authorList>
            <person name="Badouin H."/>
            <person name="Gouzy J."/>
            <person name="Grassa C.J."/>
            <person name="Murat F."/>
            <person name="Staton S.E."/>
            <person name="Cottret L."/>
            <person name="Lelandais-Briere C."/>
            <person name="Owens G.L."/>
            <person name="Carrere S."/>
            <person name="Mayjonade B."/>
            <person name="Legrand L."/>
            <person name="Gill N."/>
            <person name="Kane N.C."/>
            <person name="Bowers J.E."/>
            <person name="Hubner S."/>
            <person name="Bellec A."/>
            <person name="Berard A."/>
            <person name="Berges H."/>
            <person name="Blanchet N."/>
            <person name="Boniface M.C."/>
            <person name="Brunel D."/>
            <person name="Catrice O."/>
            <person name="Chaidir N."/>
            <person name="Claudel C."/>
            <person name="Donnadieu C."/>
            <person name="Faraut T."/>
            <person name="Fievet G."/>
            <person name="Helmstetter N."/>
            <person name="King M."/>
            <person name="Knapp S.J."/>
            <person name="Lai Z."/>
            <person name="Le Paslier M.C."/>
            <person name="Lippi Y."/>
            <person name="Lorenzon L."/>
            <person name="Mandel J.R."/>
            <person name="Marage G."/>
            <person name="Marchand G."/>
            <person name="Marquand E."/>
            <person name="Bret-Mestries E."/>
            <person name="Morien E."/>
            <person name="Nambeesan S."/>
            <person name="Nguyen T."/>
            <person name="Pegot-Espagnet P."/>
            <person name="Pouilly N."/>
            <person name="Raftis F."/>
            <person name="Sallet E."/>
            <person name="Schiex T."/>
            <person name="Thomas J."/>
            <person name="Vandecasteele C."/>
            <person name="Vares D."/>
            <person name="Vear F."/>
            <person name="Vautrin S."/>
            <person name="Crespi M."/>
            <person name="Mangin B."/>
            <person name="Burke J.M."/>
            <person name="Salse J."/>
            <person name="Munos S."/>
            <person name="Vincourt P."/>
            <person name="Rieseberg L.H."/>
            <person name="Langlade N.B."/>
        </authorList>
    </citation>
    <scope>NUCLEOTIDE SEQUENCE [LARGE SCALE GENOMIC DNA]</scope>
    <source>
        <strain evidence="6">cv. SF193</strain>
        <tissue evidence="4">Leaves</tissue>
    </source>
</reference>
<dbReference type="InterPro" id="IPR051992">
    <property type="entry name" value="OxStress_Response_Reg"/>
</dbReference>
<reference evidence="4" key="3">
    <citation type="submission" date="2020-06" db="EMBL/GenBank/DDBJ databases">
        <title>Helianthus annuus Genome sequencing and assembly Release 2.</title>
        <authorList>
            <person name="Gouzy J."/>
            <person name="Langlade N."/>
            <person name="Munos S."/>
        </authorList>
    </citation>
    <scope>NUCLEOTIDE SEQUENCE</scope>
    <source>
        <tissue evidence="4">Leaves</tissue>
    </source>
</reference>
<evidence type="ECO:0000256" key="2">
    <source>
        <dbReference type="ARBA" id="ARBA00023242"/>
    </source>
</evidence>
<evidence type="ECO:0000313" key="5">
    <source>
        <dbReference type="EMBL" id="OTG30543.1"/>
    </source>
</evidence>
<dbReference type="Proteomes" id="UP000215914">
    <property type="component" value="Chromosome 3"/>
</dbReference>